<organism evidence="1 2">
    <name type="scientific">Pseudocohnilembus persalinus</name>
    <name type="common">Ciliate</name>
    <dbReference type="NCBI Taxonomy" id="266149"/>
    <lineage>
        <taxon>Eukaryota</taxon>
        <taxon>Sar</taxon>
        <taxon>Alveolata</taxon>
        <taxon>Ciliophora</taxon>
        <taxon>Intramacronucleata</taxon>
        <taxon>Oligohymenophorea</taxon>
        <taxon>Scuticociliatia</taxon>
        <taxon>Philasterida</taxon>
        <taxon>Pseudocohnilembidae</taxon>
        <taxon>Pseudocohnilembus</taxon>
    </lineage>
</organism>
<sequence>MIQSNIDSIDDRFDNSLENEMDYFFSEPDSEIEKKCAEQIPNLQIQQQDELVIKEKNEQTQSNLEDLQISRIDNNNEESQNEFLEGDENILLTNYEQNISLGNNIGNLVNLNQNTQNLPIQSQNSTPINYLYKDNSMDQFSPANQIMSEKSILITL</sequence>
<keyword evidence="2" id="KW-1185">Reference proteome</keyword>
<gene>
    <name evidence="1" type="ORF">PPERSA_01361</name>
</gene>
<reference evidence="1 2" key="1">
    <citation type="journal article" date="2015" name="Sci. Rep.">
        <title>Genome of the facultative scuticociliatosis pathogen Pseudocohnilembus persalinus provides insight into its virulence through horizontal gene transfer.</title>
        <authorList>
            <person name="Xiong J."/>
            <person name="Wang G."/>
            <person name="Cheng J."/>
            <person name="Tian M."/>
            <person name="Pan X."/>
            <person name="Warren A."/>
            <person name="Jiang C."/>
            <person name="Yuan D."/>
            <person name="Miao W."/>
        </authorList>
    </citation>
    <scope>NUCLEOTIDE SEQUENCE [LARGE SCALE GENOMIC DNA]</scope>
    <source>
        <strain evidence="1">36N120E</strain>
    </source>
</reference>
<dbReference type="InParanoid" id="A0A0V0QGW6"/>
<dbReference type="Proteomes" id="UP000054937">
    <property type="component" value="Unassembled WGS sequence"/>
</dbReference>
<evidence type="ECO:0000313" key="1">
    <source>
        <dbReference type="EMBL" id="KRX01458.1"/>
    </source>
</evidence>
<evidence type="ECO:0000313" key="2">
    <source>
        <dbReference type="Proteomes" id="UP000054937"/>
    </source>
</evidence>
<proteinExistence type="predicted"/>
<protein>
    <submittedName>
        <fullName evidence="1">Uncharacterized protein</fullName>
    </submittedName>
</protein>
<dbReference type="EMBL" id="LDAU01000170">
    <property type="protein sequence ID" value="KRX01458.1"/>
    <property type="molecule type" value="Genomic_DNA"/>
</dbReference>
<name>A0A0V0QGW6_PSEPJ</name>
<dbReference type="AlphaFoldDB" id="A0A0V0QGW6"/>
<accession>A0A0V0QGW6</accession>
<comment type="caution">
    <text evidence="1">The sequence shown here is derived from an EMBL/GenBank/DDBJ whole genome shotgun (WGS) entry which is preliminary data.</text>
</comment>